<keyword evidence="8" id="KW-0694">RNA-binding</keyword>
<dbReference type="OrthoDB" id="9805698at2"/>
<dbReference type="PROSITE" id="PS51257">
    <property type="entry name" value="PROKAR_LIPOPROTEIN"/>
    <property type="match status" value="1"/>
</dbReference>
<dbReference type="AlphaFoldDB" id="A0A2T6KLS3"/>
<name>A0A2T6KLS3_9RHOB</name>
<evidence type="ECO:0000256" key="5">
    <source>
        <dbReference type="ARBA" id="ARBA00022723"/>
    </source>
</evidence>
<dbReference type="Proteomes" id="UP000244523">
    <property type="component" value="Unassembled WGS sequence"/>
</dbReference>
<feature type="domain" description="Poly A polymerase head" evidence="9">
    <location>
        <begin position="28"/>
        <end position="150"/>
    </location>
</feature>
<keyword evidence="2 8" id="KW-0808">Transferase</keyword>
<dbReference type="PANTHER" id="PTHR46173">
    <property type="entry name" value="CCA TRNA NUCLEOTIDYLTRANSFERASE 1, MITOCHONDRIAL"/>
    <property type="match status" value="1"/>
</dbReference>
<dbReference type="EMBL" id="QBUD01000002">
    <property type="protein sequence ID" value="PUB17156.1"/>
    <property type="molecule type" value="Genomic_DNA"/>
</dbReference>
<comment type="similarity">
    <text evidence="8">Belongs to the tRNA nucleotidyltransferase/poly(A) polymerase family.</text>
</comment>
<dbReference type="InterPro" id="IPR050264">
    <property type="entry name" value="Bact_CCA-adding_enz_type3_sf"/>
</dbReference>
<evidence type="ECO:0000256" key="2">
    <source>
        <dbReference type="ARBA" id="ARBA00022679"/>
    </source>
</evidence>
<keyword evidence="12" id="KW-1185">Reference proteome</keyword>
<reference evidence="11 12" key="1">
    <citation type="submission" date="2018-04" db="EMBL/GenBank/DDBJ databases">
        <title>Genomic Encyclopedia of Archaeal and Bacterial Type Strains, Phase II (KMG-II): from individual species to whole genera.</title>
        <authorList>
            <person name="Goeker M."/>
        </authorList>
    </citation>
    <scope>NUCLEOTIDE SEQUENCE [LARGE SCALE GENOMIC DNA]</scope>
    <source>
        <strain evidence="11 12">DSM 29955</strain>
    </source>
</reference>
<keyword evidence="7" id="KW-0460">Magnesium</keyword>
<feature type="domain" description="tRNA nucleotidyltransferase/poly(A) polymerase RNA and SrmB- binding" evidence="10">
    <location>
        <begin position="182"/>
        <end position="237"/>
    </location>
</feature>
<evidence type="ECO:0000259" key="10">
    <source>
        <dbReference type="Pfam" id="PF12627"/>
    </source>
</evidence>
<evidence type="ECO:0000256" key="7">
    <source>
        <dbReference type="ARBA" id="ARBA00022842"/>
    </source>
</evidence>
<evidence type="ECO:0000256" key="3">
    <source>
        <dbReference type="ARBA" id="ARBA00022694"/>
    </source>
</evidence>
<dbReference type="GO" id="GO:0000049">
    <property type="term" value="F:tRNA binding"/>
    <property type="evidence" value="ECO:0007669"/>
    <property type="project" value="TreeGrafter"/>
</dbReference>
<comment type="cofactor">
    <cofactor evidence="1">
        <name>Mg(2+)</name>
        <dbReference type="ChEBI" id="CHEBI:18420"/>
    </cofactor>
</comment>
<keyword evidence="4" id="KW-0548">Nucleotidyltransferase</keyword>
<dbReference type="RefSeq" id="WP_108385326.1">
    <property type="nucleotide sequence ID" value="NZ_QBUD01000002.1"/>
</dbReference>
<dbReference type="InterPro" id="IPR002646">
    <property type="entry name" value="PolA_pol_head_dom"/>
</dbReference>
<evidence type="ECO:0000256" key="8">
    <source>
        <dbReference type="RuleBase" id="RU003953"/>
    </source>
</evidence>
<dbReference type="PANTHER" id="PTHR46173:SF1">
    <property type="entry name" value="CCA TRNA NUCLEOTIDYLTRANSFERASE 1, MITOCHONDRIAL"/>
    <property type="match status" value="1"/>
</dbReference>
<keyword evidence="5" id="KW-0479">Metal-binding</keyword>
<dbReference type="GO" id="GO:0016779">
    <property type="term" value="F:nucleotidyltransferase activity"/>
    <property type="evidence" value="ECO:0007669"/>
    <property type="project" value="UniProtKB-KW"/>
</dbReference>
<dbReference type="Pfam" id="PF12627">
    <property type="entry name" value="PolyA_pol_RNAbd"/>
    <property type="match status" value="1"/>
</dbReference>
<evidence type="ECO:0000256" key="4">
    <source>
        <dbReference type="ARBA" id="ARBA00022695"/>
    </source>
</evidence>
<dbReference type="Gene3D" id="1.10.3090.10">
    <property type="entry name" value="cca-adding enzyme, domain 2"/>
    <property type="match status" value="1"/>
</dbReference>
<evidence type="ECO:0000313" key="12">
    <source>
        <dbReference type="Proteomes" id="UP000244523"/>
    </source>
</evidence>
<evidence type="ECO:0000313" key="11">
    <source>
        <dbReference type="EMBL" id="PUB17156.1"/>
    </source>
</evidence>
<dbReference type="GO" id="GO:0008033">
    <property type="term" value="P:tRNA processing"/>
    <property type="evidence" value="ECO:0007669"/>
    <property type="project" value="UniProtKB-KW"/>
</dbReference>
<dbReference type="GO" id="GO:0046872">
    <property type="term" value="F:metal ion binding"/>
    <property type="evidence" value="ECO:0007669"/>
    <property type="project" value="UniProtKB-KW"/>
</dbReference>
<organism evidence="11 12">
    <name type="scientific">Yoonia sediminilitoris</name>
    <dbReference type="NCBI Taxonomy" id="1286148"/>
    <lineage>
        <taxon>Bacteria</taxon>
        <taxon>Pseudomonadati</taxon>
        <taxon>Pseudomonadota</taxon>
        <taxon>Alphaproteobacteria</taxon>
        <taxon>Rhodobacterales</taxon>
        <taxon>Paracoccaceae</taxon>
        <taxon>Yoonia</taxon>
    </lineage>
</organism>
<evidence type="ECO:0000256" key="6">
    <source>
        <dbReference type="ARBA" id="ARBA00022741"/>
    </source>
</evidence>
<evidence type="ECO:0000256" key="1">
    <source>
        <dbReference type="ARBA" id="ARBA00001946"/>
    </source>
</evidence>
<protein>
    <submittedName>
        <fullName evidence="11">Poly(A) polymerase</fullName>
    </submittedName>
</protein>
<dbReference type="SUPFAM" id="SSF81301">
    <property type="entry name" value="Nucleotidyltransferase"/>
    <property type="match status" value="1"/>
</dbReference>
<dbReference type="Gene3D" id="3.30.460.10">
    <property type="entry name" value="Beta Polymerase, domain 2"/>
    <property type="match status" value="1"/>
</dbReference>
<dbReference type="CDD" id="cd05398">
    <property type="entry name" value="NT_ClassII-CCAase"/>
    <property type="match status" value="1"/>
</dbReference>
<keyword evidence="6" id="KW-0547">Nucleotide-binding</keyword>
<dbReference type="InterPro" id="IPR032828">
    <property type="entry name" value="PolyA_RNA-bd"/>
</dbReference>
<accession>A0A2T6KLS3</accession>
<dbReference type="SUPFAM" id="SSF81891">
    <property type="entry name" value="Poly A polymerase C-terminal region-like"/>
    <property type="match status" value="1"/>
</dbReference>
<dbReference type="Pfam" id="PF01743">
    <property type="entry name" value="PolyA_pol"/>
    <property type="match status" value="1"/>
</dbReference>
<sequence length="375" mass="40270">MTRITADWLTDPGAQQVCRILTDAGYQAWFVGGCVRNTLLGALVADLDLSTDAHPDVVTQLATDAGLKVILTGIEHGTVTILAQNTPFEVTTFRRDVATDGRRATVAFSDNMTDDARRRDFTMNALYVSADGTVVDPLGGLPDLIARRVRFIEDAEQRIKEDYLRILRFFRFHAWYGANGPDPDGLAACAANVEGLASLSAERITSELLKLLTAPDPAPAVASFAATGGLAQVVPGATVQSLAVLIHLEQQAGIAPDPIRRLAILGGEVNALRLSRQQSRHLDHIKSEFPLLEVAYRIGAQTAMDKALIEAASVGQQIDPNLAQKLQKAADQIFPLKAADLMPDLQGPALGAAMKAAEQRWIASGFTLTKDDLIG</sequence>
<dbReference type="GO" id="GO:0000166">
    <property type="term" value="F:nucleotide binding"/>
    <property type="evidence" value="ECO:0007669"/>
    <property type="project" value="UniProtKB-KW"/>
</dbReference>
<evidence type="ECO:0000259" key="9">
    <source>
        <dbReference type="Pfam" id="PF01743"/>
    </source>
</evidence>
<comment type="caution">
    <text evidence="11">The sequence shown here is derived from an EMBL/GenBank/DDBJ whole genome shotgun (WGS) entry which is preliminary data.</text>
</comment>
<keyword evidence="3" id="KW-0819">tRNA processing</keyword>
<proteinExistence type="inferred from homology"/>
<dbReference type="InterPro" id="IPR043519">
    <property type="entry name" value="NT_sf"/>
</dbReference>
<gene>
    <name evidence="11" type="ORF">C8N45_102166</name>
</gene>